<evidence type="ECO:0000256" key="1">
    <source>
        <dbReference type="PROSITE-ProRule" id="PRU10038"/>
    </source>
</evidence>
<protein>
    <submittedName>
        <fullName evidence="3">Carboxylesterase 2</fullName>
    </submittedName>
</protein>
<organism evidence="3 4">
    <name type="scientific">Acorus calamus</name>
    <name type="common">Sweet flag</name>
    <dbReference type="NCBI Taxonomy" id="4465"/>
    <lineage>
        <taxon>Eukaryota</taxon>
        <taxon>Viridiplantae</taxon>
        <taxon>Streptophyta</taxon>
        <taxon>Embryophyta</taxon>
        <taxon>Tracheophyta</taxon>
        <taxon>Spermatophyta</taxon>
        <taxon>Magnoliopsida</taxon>
        <taxon>Liliopsida</taxon>
        <taxon>Acoraceae</taxon>
        <taxon>Acorus</taxon>
    </lineage>
</organism>
<dbReference type="AlphaFoldDB" id="A0AAV9CD53"/>
<dbReference type="PANTHER" id="PTHR23024:SF458">
    <property type="entry name" value="ALPHA_BETA HYDROLASE FOLD-3 DOMAIN-CONTAINING PROTEIN"/>
    <property type="match status" value="1"/>
</dbReference>
<feature type="active site" evidence="1">
    <location>
        <position position="174"/>
    </location>
</feature>
<name>A0AAV9CD53_ACOCL</name>
<dbReference type="InterPro" id="IPR033140">
    <property type="entry name" value="Lipase_GDXG_put_SER_AS"/>
</dbReference>
<evidence type="ECO:0000313" key="4">
    <source>
        <dbReference type="Proteomes" id="UP001180020"/>
    </source>
</evidence>
<dbReference type="Proteomes" id="UP001180020">
    <property type="component" value="Unassembled WGS sequence"/>
</dbReference>
<keyword evidence="4" id="KW-1185">Reference proteome</keyword>
<dbReference type="InterPro" id="IPR013094">
    <property type="entry name" value="AB_hydrolase_3"/>
</dbReference>
<feature type="domain" description="Alpha/beta hydrolase fold-3" evidence="2">
    <location>
        <begin position="86"/>
        <end position="313"/>
    </location>
</feature>
<dbReference type="InterPro" id="IPR050466">
    <property type="entry name" value="Carboxylest/Gibb_receptor"/>
</dbReference>
<dbReference type="GO" id="GO:0016787">
    <property type="term" value="F:hydrolase activity"/>
    <property type="evidence" value="ECO:0007669"/>
    <property type="project" value="InterPro"/>
</dbReference>
<sequence>MEHLHLPPTPPPPPPLDPTKLKLDLAPFMRLYTDGTVERLGDADTVPPSLDPVTGVASKDVIIDPETGASARLFLPTRRKNLLPLVIYYHGGGFCCGSAKSRAYHGFVGSLCAEAGAVAVSVDYRLAPENPVPAAHDDSWTALKWVASHACRDGPEEWLNDCVDFERVCLAGDSAGANICHHMAMKAGSTQSGDKGFVGFSIKGIILIHPFFWGTAPVGVEAARAGFRELQDEIWAMACPASKAGSDDPLVNPMAENAPGLEGLGCRRALVCVAEMDGLGDRGRLYFERLRMSEWEGTVETYESMGEGHVFHMFKPGCDGARGLMKRMVSFISAL</sequence>
<comment type="caution">
    <text evidence="3">The sequence shown here is derived from an EMBL/GenBank/DDBJ whole genome shotgun (WGS) entry which is preliminary data.</text>
</comment>
<evidence type="ECO:0000313" key="3">
    <source>
        <dbReference type="EMBL" id="KAK1286978.1"/>
    </source>
</evidence>
<reference evidence="3" key="1">
    <citation type="journal article" date="2023" name="Nat. Commun.">
        <title>Diploid and tetraploid genomes of Acorus and the evolution of monocots.</title>
        <authorList>
            <person name="Ma L."/>
            <person name="Liu K.W."/>
            <person name="Li Z."/>
            <person name="Hsiao Y.Y."/>
            <person name="Qi Y."/>
            <person name="Fu T."/>
            <person name="Tang G.D."/>
            <person name="Zhang D."/>
            <person name="Sun W.H."/>
            <person name="Liu D.K."/>
            <person name="Li Y."/>
            <person name="Chen G.Z."/>
            <person name="Liu X.D."/>
            <person name="Liao X.Y."/>
            <person name="Jiang Y.T."/>
            <person name="Yu X."/>
            <person name="Hao Y."/>
            <person name="Huang J."/>
            <person name="Zhao X.W."/>
            <person name="Ke S."/>
            <person name="Chen Y.Y."/>
            <person name="Wu W.L."/>
            <person name="Hsu J.L."/>
            <person name="Lin Y.F."/>
            <person name="Huang M.D."/>
            <person name="Li C.Y."/>
            <person name="Huang L."/>
            <person name="Wang Z.W."/>
            <person name="Zhao X."/>
            <person name="Zhong W.Y."/>
            <person name="Peng D.H."/>
            <person name="Ahmad S."/>
            <person name="Lan S."/>
            <person name="Zhang J.S."/>
            <person name="Tsai W.C."/>
            <person name="Van de Peer Y."/>
            <person name="Liu Z.J."/>
        </authorList>
    </citation>
    <scope>NUCLEOTIDE SEQUENCE</scope>
    <source>
        <strain evidence="3">CP</strain>
    </source>
</reference>
<reference evidence="3" key="2">
    <citation type="submission" date="2023-06" db="EMBL/GenBank/DDBJ databases">
        <authorList>
            <person name="Ma L."/>
            <person name="Liu K.-W."/>
            <person name="Li Z."/>
            <person name="Hsiao Y.-Y."/>
            <person name="Qi Y."/>
            <person name="Fu T."/>
            <person name="Tang G."/>
            <person name="Zhang D."/>
            <person name="Sun W.-H."/>
            <person name="Liu D.-K."/>
            <person name="Li Y."/>
            <person name="Chen G.-Z."/>
            <person name="Liu X.-D."/>
            <person name="Liao X.-Y."/>
            <person name="Jiang Y.-T."/>
            <person name="Yu X."/>
            <person name="Hao Y."/>
            <person name="Huang J."/>
            <person name="Zhao X.-W."/>
            <person name="Ke S."/>
            <person name="Chen Y.-Y."/>
            <person name="Wu W.-L."/>
            <person name="Hsu J.-L."/>
            <person name="Lin Y.-F."/>
            <person name="Huang M.-D."/>
            <person name="Li C.-Y."/>
            <person name="Huang L."/>
            <person name="Wang Z.-W."/>
            <person name="Zhao X."/>
            <person name="Zhong W.-Y."/>
            <person name="Peng D.-H."/>
            <person name="Ahmad S."/>
            <person name="Lan S."/>
            <person name="Zhang J.-S."/>
            <person name="Tsai W.-C."/>
            <person name="Van De Peer Y."/>
            <person name="Liu Z.-J."/>
        </authorList>
    </citation>
    <scope>NUCLEOTIDE SEQUENCE</scope>
    <source>
        <strain evidence="3">CP</strain>
        <tissue evidence="3">Leaves</tissue>
    </source>
</reference>
<proteinExistence type="predicted"/>
<evidence type="ECO:0000259" key="2">
    <source>
        <dbReference type="Pfam" id="PF07859"/>
    </source>
</evidence>
<dbReference type="PANTHER" id="PTHR23024">
    <property type="entry name" value="ARYLACETAMIDE DEACETYLASE"/>
    <property type="match status" value="1"/>
</dbReference>
<dbReference type="InterPro" id="IPR029058">
    <property type="entry name" value="AB_hydrolase_fold"/>
</dbReference>
<accession>A0AAV9CD53</accession>
<gene>
    <name evidence="3" type="primary">CXE2</name>
    <name evidence="3" type="ORF">QJS10_CPB19g01748</name>
</gene>
<dbReference type="PROSITE" id="PS01174">
    <property type="entry name" value="LIPASE_GDXG_SER"/>
    <property type="match status" value="1"/>
</dbReference>
<dbReference type="Pfam" id="PF07859">
    <property type="entry name" value="Abhydrolase_3"/>
    <property type="match status" value="1"/>
</dbReference>
<dbReference type="EMBL" id="JAUJYO010000019">
    <property type="protein sequence ID" value="KAK1286978.1"/>
    <property type="molecule type" value="Genomic_DNA"/>
</dbReference>
<dbReference type="Gene3D" id="3.40.50.1820">
    <property type="entry name" value="alpha/beta hydrolase"/>
    <property type="match status" value="1"/>
</dbReference>
<dbReference type="SUPFAM" id="SSF53474">
    <property type="entry name" value="alpha/beta-Hydrolases"/>
    <property type="match status" value="1"/>
</dbReference>